<dbReference type="InterPro" id="IPR015424">
    <property type="entry name" value="PyrdxlP-dep_Trfase"/>
</dbReference>
<dbReference type="Pfam" id="PF01041">
    <property type="entry name" value="DegT_DnrJ_EryC1"/>
    <property type="match status" value="1"/>
</dbReference>
<dbReference type="PANTHER" id="PTHR30244">
    <property type="entry name" value="TRANSAMINASE"/>
    <property type="match status" value="1"/>
</dbReference>
<dbReference type="PANTHER" id="PTHR30244:SF34">
    <property type="entry name" value="DTDP-4-AMINO-4,6-DIDEOXYGALACTOSE TRANSAMINASE"/>
    <property type="match status" value="1"/>
</dbReference>
<proteinExistence type="inferred from homology"/>
<evidence type="ECO:0000256" key="2">
    <source>
        <dbReference type="RuleBase" id="RU004508"/>
    </source>
</evidence>
<keyword evidence="4" id="KW-1185">Reference proteome</keyword>
<evidence type="ECO:0000313" key="3">
    <source>
        <dbReference type="EMBL" id="MDR7376115.1"/>
    </source>
</evidence>
<dbReference type="EMBL" id="JAVDXT010000001">
    <property type="protein sequence ID" value="MDR7376115.1"/>
    <property type="molecule type" value="Genomic_DNA"/>
</dbReference>
<accession>A0ABU2C460</accession>
<keyword evidence="2" id="KW-0663">Pyridoxal phosphate</keyword>
<organism evidence="3 4">
    <name type="scientific">Rhodoferax ferrireducens</name>
    <dbReference type="NCBI Taxonomy" id="192843"/>
    <lineage>
        <taxon>Bacteria</taxon>
        <taxon>Pseudomonadati</taxon>
        <taxon>Pseudomonadota</taxon>
        <taxon>Betaproteobacteria</taxon>
        <taxon>Burkholderiales</taxon>
        <taxon>Comamonadaceae</taxon>
        <taxon>Rhodoferax</taxon>
    </lineage>
</organism>
<comment type="similarity">
    <text evidence="1 2">Belongs to the DegT/DnrJ/EryC1 family.</text>
</comment>
<dbReference type="Gene3D" id="3.40.640.10">
    <property type="entry name" value="Type I PLP-dependent aspartate aminotransferase-like (Major domain)"/>
    <property type="match status" value="1"/>
</dbReference>
<comment type="caution">
    <text evidence="3">The sequence shown here is derived from an EMBL/GenBank/DDBJ whole genome shotgun (WGS) entry which is preliminary data.</text>
</comment>
<sequence length="378" mass="41904">MPNIRSVESLPHTVFTTSGRAAIYQALLQLKLPANSAVLVPTYHCPTMVAPVLLAHLKVSYFGLLPNGLPHLDAINPATLNECKAMLVPHYFGLAQSLNKVRKWCDEHGIALIEDCAHCYFGEAGERAVGAWGDFATASLSKFFPVPEAGLLASAHRPITPLQLENPSLKAQLKGWLDVMELATRYQRLRGVGALLAPLFRFKNFRTQTPTAQETAVQPMASTMMRECDMSRIRQTPLSASMALKATLPRGRIIARRQQNFASYAAHFVDVSGARPLFPDTLNSAASTAPYVFPLWVDEPDEIYQALRSLKLPVFRWDRIWPGTPTLPQDMGPLWSHHVLQLLCHQDLSTADIDHTAEMLLHLLKAQQATLCPAETSR</sequence>
<dbReference type="Proteomes" id="UP001180487">
    <property type="component" value="Unassembled WGS sequence"/>
</dbReference>
<reference evidence="3 4" key="1">
    <citation type="submission" date="2023-07" db="EMBL/GenBank/DDBJ databases">
        <title>Sorghum-associated microbial communities from plants grown in Nebraska, USA.</title>
        <authorList>
            <person name="Schachtman D."/>
        </authorList>
    </citation>
    <scope>NUCLEOTIDE SEQUENCE [LARGE SCALE GENOMIC DNA]</scope>
    <source>
        <strain evidence="3 4">BE313</strain>
    </source>
</reference>
<evidence type="ECO:0000313" key="4">
    <source>
        <dbReference type="Proteomes" id="UP001180487"/>
    </source>
</evidence>
<name>A0ABU2C460_9BURK</name>
<protein>
    <submittedName>
        <fullName evidence="3">dTDP-4-amino-4,6-dideoxygalactose transaminase</fullName>
    </submittedName>
</protein>
<dbReference type="InterPro" id="IPR015421">
    <property type="entry name" value="PyrdxlP-dep_Trfase_major"/>
</dbReference>
<dbReference type="InterPro" id="IPR000653">
    <property type="entry name" value="DegT/StrS_aminotransferase"/>
</dbReference>
<dbReference type="SUPFAM" id="SSF53383">
    <property type="entry name" value="PLP-dependent transferases"/>
    <property type="match status" value="1"/>
</dbReference>
<evidence type="ECO:0000256" key="1">
    <source>
        <dbReference type="ARBA" id="ARBA00037999"/>
    </source>
</evidence>
<dbReference type="RefSeq" id="WP_310370829.1">
    <property type="nucleotide sequence ID" value="NZ_JAVDXT010000001.1"/>
</dbReference>
<gene>
    <name evidence="3" type="ORF">J2X19_000773</name>
</gene>